<dbReference type="EMBL" id="JH668474">
    <property type="protein sequence ID" value="KAG6454738.1"/>
    <property type="molecule type" value="Genomic_DNA"/>
</dbReference>
<dbReference type="Pfam" id="PF02244">
    <property type="entry name" value="Propep_M14"/>
    <property type="match status" value="2"/>
</dbReference>
<dbReference type="GO" id="GO:0004181">
    <property type="term" value="F:metallocarboxypeptidase activity"/>
    <property type="evidence" value="ECO:0007669"/>
    <property type="project" value="InterPro"/>
</dbReference>
<comment type="caution">
    <text evidence="13">Lacks conserved residue(s) required for the propagation of feature annotation.</text>
</comment>
<feature type="active site" description="Proton donor/acceptor" evidence="13">
    <location>
        <position position="377"/>
    </location>
</feature>
<dbReference type="Pfam" id="PF00246">
    <property type="entry name" value="Peptidase_M14"/>
    <property type="match status" value="3"/>
</dbReference>
<dbReference type="SMART" id="SM00631">
    <property type="entry name" value="Zn_pept"/>
    <property type="match status" value="3"/>
</dbReference>
<dbReference type="PROSITE" id="PS51257">
    <property type="entry name" value="PROKAR_LIPOPROTEIN"/>
    <property type="match status" value="1"/>
</dbReference>
<evidence type="ECO:0000256" key="15">
    <source>
        <dbReference type="SAM" id="SignalP"/>
    </source>
</evidence>
<reference evidence="17" key="2">
    <citation type="submission" date="2020-12" db="EMBL/GenBank/DDBJ databases">
        <authorList>
            <person name="Kanost M."/>
        </authorList>
    </citation>
    <scope>NUCLEOTIDE SEQUENCE</scope>
</reference>
<evidence type="ECO:0000259" key="16">
    <source>
        <dbReference type="PROSITE" id="PS52035"/>
    </source>
</evidence>
<keyword evidence="18" id="KW-1185">Reference proteome</keyword>
<dbReference type="PROSITE" id="PS52035">
    <property type="entry name" value="PEPTIDASE_M14"/>
    <property type="match status" value="3"/>
</dbReference>
<evidence type="ECO:0000256" key="14">
    <source>
        <dbReference type="SAM" id="MobiDB-lite"/>
    </source>
</evidence>
<keyword evidence="4" id="KW-0964">Secreted</keyword>
<comment type="function">
    <text evidence="12">Involved in the digestion of the blood meal.</text>
</comment>
<evidence type="ECO:0000256" key="6">
    <source>
        <dbReference type="ARBA" id="ARBA00022670"/>
    </source>
</evidence>
<dbReference type="PANTHER" id="PTHR11705:SF153">
    <property type="entry name" value="ZINC CARBOXYPEPTIDASE A 1-LIKE PROTEIN"/>
    <property type="match status" value="1"/>
</dbReference>
<comment type="similarity">
    <text evidence="3 13">Belongs to the peptidase M14 family.</text>
</comment>
<keyword evidence="8" id="KW-0378">Hydrolase</keyword>
<dbReference type="PANTHER" id="PTHR11705">
    <property type="entry name" value="PROTEASE FAMILY M14 CARBOXYPEPTIDASE A,B"/>
    <property type="match status" value="1"/>
</dbReference>
<sequence length="1119" mass="128289">MIPKLILSLLLISFASCEKFRFDNYTLYKILPKNLNEVKVLKNLYDSDARFDFWKHPAPNAEYVTVVSAPKDKGELEGLLNRNGISFEIAMQNIQEAMDKETVGQYTRSNIRSLRWDRYYPIEQVYAWLDDLAREYPSLVTIEIAGHSYEGRDIKGVKISHGEGRRIIFLETNTHSREWIAVTSVCYLINELLTSTDPETMAAAREFDWYIFPSANPDGFAWTHTGYRLWRKNRRPVGQNLEEIGVDLNRNWNSNWLVWGSAIDPSLINYAGPGPFSESETRTLATYLRSLKGRIDMYLSMHAAGQMLLIPYGNTSEPLDNYYDALNIGRRAMGALSVRYGTEYTTGNVVEVIDRITGLTADWVKEHLKVPLVYMYELRDKGTYGHLIPPELILPSAEETTDSIIDLIHQAKRFGYMNSGNSINVSFGMKIDLNEIKVLQNLYDSDTRFDFWRDPVPNAEYVTVVSAPKYKGELEGLLNRSGIAFEVAMQNIQNAIDKERVGQYNRNNIWSMRWDRYYDLSAINAWLDDLARQFPSLVTIVSAGTSYEGRDIKGVKISHGEGRRIIFIESGIHSREWITPSTVCYAISQLLTSTDPETMAAARDFDWYIFPVTNPDGYVWTHTEFRLWRKNRRPYGSEFGVDLNRNWNSNWLVRGSSTNPSSINYAGPGPFSEPETKHLADYLRPLADRIDLYLSMHSSGQLLLIPFGNTTEPLANYHDALNIGRRAMGALSVRYGTPYTTGNVAEAIYYATGITVDWVKEHLHVPLVYIYELRDRGTYGHLLPPDQILPTAEETMDSFLDLIHQARRFGYMNSGNNPVPNAEYVSVVSAPQDKGEFETYLDRNGIEFEVAMQNIQDAINREVVGKYTRNNIRSMRWDTYYNLHEINAWLEDLVMEYPSIVTMISAGTSYEGRDITGIRISHGEGRRIIFIESGIHAREWITPATVCYLISELLRSTDPETMAAARDFDWYIFPVTNPDGYVWTHTNNRLWRKNRRPYGTEFGVDLNRNWNTNWLMQGSSTDASTNTYAGPGPFSEPETRDLANYLKTLGDKIDIYLSMHSSGQILLIPFGNTTEPLANYHDAVLEVTNWQAQRRWSTHDVNKRPNKSSRRSLDVDRFQ</sequence>
<comment type="subcellular location">
    <subcellularLocation>
        <location evidence="2">Secreted</location>
    </subcellularLocation>
</comment>
<evidence type="ECO:0000256" key="4">
    <source>
        <dbReference type="ARBA" id="ARBA00022525"/>
    </source>
</evidence>
<keyword evidence="15" id="KW-0732">Signal</keyword>
<evidence type="ECO:0000256" key="13">
    <source>
        <dbReference type="PROSITE-ProRule" id="PRU01379"/>
    </source>
</evidence>
<feature type="signal peptide" evidence="15">
    <location>
        <begin position="1"/>
        <end position="17"/>
    </location>
</feature>
<keyword evidence="10" id="KW-0482">Metalloprotease</keyword>
<name>A0A921ZB21_MANSE</name>
<comment type="cofactor">
    <cofactor evidence="1">
        <name>Zn(2+)</name>
        <dbReference type="ChEBI" id="CHEBI:29105"/>
    </cofactor>
</comment>
<dbReference type="AlphaFoldDB" id="A0A921ZB21"/>
<reference evidence="17" key="1">
    <citation type="journal article" date="2016" name="Insect Biochem. Mol. Biol.">
        <title>Multifaceted biological insights from a draft genome sequence of the tobacco hornworm moth, Manduca sexta.</title>
        <authorList>
            <person name="Kanost M.R."/>
            <person name="Arrese E.L."/>
            <person name="Cao X."/>
            <person name="Chen Y.R."/>
            <person name="Chellapilla S."/>
            <person name="Goldsmith M.R."/>
            <person name="Grosse-Wilde E."/>
            <person name="Heckel D.G."/>
            <person name="Herndon N."/>
            <person name="Jiang H."/>
            <person name="Papanicolaou A."/>
            <person name="Qu J."/>
            <person name="Soulages J.L."/>
            <person name="Vogel H."/>
            <person name="Walters J."/>
            <person name="Waterhouse R.M."/>
            <person name="Ahn S.J."/>
            <person name="Almeida F.C."/>
            <person name="An C."/>
            <person name="Aqrawi P."/>
            <person name="Bretschneider A."/>
            <person name="Bryant W.B."/>
            <person name="Bucks S."/>
            <person name="Chao H."/>
            <person name="Chevignon G."/>
            <person name="Christen J.M."/>
            <person name="Clarke D.F."/>
            <person name="Dittmer N.T."/>
            <person name="Ferguson L.C.F."/>
            <person name="Garavelou S."/>
            <person name="Gordon K.H.J."/>
            <person name="Gunaratna R.T."/>
            <person name="Han Y."/>
            <person name="Hauser F."/>
            <person name="He Y."/>
            <person name="Heidel-Fischer H."/>
            <person name="Hirsh A."/>
            <person name="Hu Y."/>
            <person name="Jiang H."/>
            <person name="Kalra D."/>
            <person name="Klinner C."/>
            <person name="Konig C."/>
            <person name="Kovar C."/>
            <person name="Kroll A.R."/>
            <person name="Kuwar S.S."/>
            <person name="Lee S.L."/>
            <person name="Lehman R."/>
            <person name="Li K."/>
            <person name="Li Z."/>
            <person name="Liang H."/>
            <person name="Lovelace S."/>
            <person name="Lu Z."/>
            <person name="Mansfield J.H."/>
            <person name="McCulloch K.J."/>
            <person name="Mathew T."/>
            <person name="Morton B."/>
            <person name="Muzny D.M."/>
            <person name="Neunemann D."/>
            <person name="Ongeri F."/>
            <person name="Pauchet Y."/>
            <person name="Pu L.L."/>
            <person name="Pyrousis I."/>
            <person name="Rao X.J."/>
            <person name="Redding A."/>
            <person name="Roesel C."/>
            <person name="Sanchez-Gracia A."/>
            <person name="Schaack S."/>
            <person name="Shukla A."/>
            <person name="Tetreau G."/>
            <person name="Wang Y."/>
            <person name="Xiong G.H."/>
            <person name="Traut W."/>
            <person name="Walsh T.K."/>
            <person name="Worley K.C."/>
            <person name="Wu D."/>
            <person name="Wu W."/>
            <person name="Wu Y.Q."/>
            <person name="Zhang X."/>
            <person name="Zou Z."/>
            <person name="Zucker H."/>
            <person name="Briscoe A.D."/>
            <person name="Burmester T."/>
            <person name="Clem R.J."/>
            <person name="Feyereisen R."/>
            <person name="Grimmelikhuijzen C.J.P."/>
            <person name="Hamodrakas S.J."/>
            <person name="Hansson B.S."/>
            <person name="Huguet E."/>
            <person name="Jermiin L.S."/>
            <person name="Lan Q."/>
            <person name="Lehman H.K."/>
            <person name="Lorenzen M."/>
            <person name="Merzendorfer H."/>
            <person name="Michalopoulos I."/>
            <person name="Morton D.B."/>
            <person name="Muthukrishnan S."/>
            <person name="Oakeshott J.G."/>
            <person name="Palmer W."/>
            <person name="Park Y."/>
            <person name="Passarelli A.L."/>
            <person name="Rozas J."/>
            <person name="Schwartz L.M."/>
            <person name="Smith W."/>
            <person name="Southgate A."/>
            <person name="Vilcinskas A."/>
            <person name="Vogt R."/>
            <person name="Wang P."/>
            <person name="Werren J."/>
            <person name="Yu X.Q."/>
            <person name="Zhou J.J."/>
            <person name="Brown S.J."/>
            <person name="Scherer S.E."/>
            <person name="Richards S."/>
            <person name="Blissard G.W."/>
        </authorList>
    </citation>
    <scope>NUCLEOTIDE SEQUENCE</scope>
</reference>
<evidence type="ECO:0000256" key="1">
    <source>
        <dbReference type="ARBA" id="ARBA00001947"/>
    </source>
</evidence>
<dbReference type="GO" id="GO:0008270">
    <property type="term" value="F:zinc ion binding"/>
    <property type="evidence" value="ECO:0007669"/>
    <property type="project" value="InterPro"/>
</dbReference>
<dbReference type="InterPro" id="IPR003146">
    <property type="entry name" value="M14A_act_pep"/>
</dbReference>
<dbReference type="Proteomes" id="UP000791440">
    <property type="component" value="Unassembled WGS sequence"/>
</dbReference>
<evidence type="ECO:0000256" key="12">
    <source>
        <dbReference type="ARBA" id="ARBA00057299"/>
    </source>
</evidence>
<feature type="domain" description="Peptidase M14" evidence="16">
    <location>
        <begin position="118"/>
        <end position="411"/>
    </location>
</feature>
<evidence type="ECO:0000256" key="3">
    <source>
        <dbReference type="ARBA" id="ARBA00005988"/>
    </source>
</evidence>
<evidence type="ECO:0000256" key="7">
    <source>
        <dbReference type="ARBA" id="ARBA00022723"/>
    </source>
</evidence>
<evidence type="ECO:0000256" key="8">
    <source>
        <dbReference type="ARBA" id="ARBA00022801"/>
    </source>
</evidence>
<evidence type="ECO:0000313" key="17">
    <source>
        <dbReference type="EMBL" id="KAG6454738.1"/>
    </source>
</evidence>
<evidence type="ECO:0000256" key="5">
    <source>
        <dbReference type="ARBA" id="ARBA00022645"/>
    </source>
</evidence>
<evidence type="ECO:0000256" key="11">
    <source>
        <dbReference type="ARBA" id="ARBA00023157"/>
    </source>
</evidence>
<organism evidence="17 18">
    <name type="scientific">Manduca sexta</name>
    <name type="common">Tobacco hawkmoth</name>
    <name type="synonym">Tobacco hornworm</name>
    <dbReference type="NCBI Taxonomy" id="7130"/>
    <lineage>
        <taxon>Eukaryota</taxon>
        <taxon>Metazoa</taxon>
        <taxon>Ecdysozoa</taxon>
        <taxon>Arthropoda</taxon>
        <taxon>Hexapoda</taxon>
        <taxon>Insecta</taxon>
        <taxon>Pterygota</taxon>
        <taxon>Neoptera</taxon>
        <taxon>Endopterygota</taxon>
        <taxon>Lepidoptera</taxon>
        <taxon>Glossata</taxon>
        <taxon>Ditrysia</taxon>
        <taxon>Bombycoidea</taxon>
        <taxon>Sphingidae</taxon>
        <taxon>Sphinginae</taxon>
        <taxon>Sphingini</taxon>
        <taxon>Manduca</taxon>
    </lineage>
</organism>
<keyword evidence="11" id="KW-1015">Disulfide bond</keyword>
<dbReference type="GO" id="GO:0005615">
    <property type="term" value="C:extracellular space"/>
    <property type="evidence" value="ECO:0007669"/>
    <property type="project" value="TreeGrafter"/>
</dbReference>
<feature type="domain" description="Peptidase M14" evidence="16">
    <location>
        <begin position="516"/>
        <end position="806"/>
    </location>
</feature>
<proteinExistence type="inferred from homology"/>
<feature type="active site" description="Proton donor/acceptor" evidence="13">
    <location>
        <position position="772"/>
    </location>
</feature>
<accession>A0A921ZB21</accession>
<dbReference type="GO" id="GO:0006508">
    <property type="term" value="P:proteolysis"/>
    <property type="evidence" value="ECO:0007669"/>
    <property type="project" value="UniProtKB-KW"/>
</dbReference>
<dbReference type="InterPro" id="IPR000834">
    <property type="entry name" value="Peptidase_M14"/>
</dbReference>
<keyword evidence="9" id="KW-0862">Zinc</keyword>
<gene>
    <name evidence="17" type="ORF">O3G_MSEX008839</name>
</gene>
<comment type="caution">
    <text evidence="17">The sequence shown here is derived from an EMBL/GenBank/DDBJ whole genome shotgun (WGS) entry which is preliminary data.</text>
</comment>
<keyword evidence="7" id="KW-0479">Metal-binding</keyword>
<keyword evidence="6" id="KW-0645">Protease</keyword>
<keyword evidence="5" id="KW-0121">Carboxypeptidase</keyword>
<feature type="region of interest" description="Disordered" evidence="14">
    <location>
        <begin position="1095"/>
        <end position="1119"/>
    </location>
</feature>
<feature type="chain" id="PRO_5037758473" description="Peptidase M14 domain-containing protein" evidence="15">
    <location>
        <begin position="18"/>
        <end position="1119"/>
    </location>
</feature>
<protein>
    <recommendedName>
        <fullName evidence="16">Peptidase M14 domain-containing protein</fullName>
    </recommendedName>
</protein>
<evidence type="ECO:0000313" key="18">
    <source>
        <dbReference type="Proteomes" id="UP000791440"/>
    </source>
</evidence>
<evidence type="ECO:0000256" key="2">
    <source>
        <dbReference type="ARBA" id="ARBA00004613"/>
    </source>
</evidence>
<evidence type="ECO:0000256" key="9">
    <source>
        <dbReference type="ARBA" id="ARBA00022833"/>
    </source>
</evidence>
<dbReference type="FunFam" id="3.40.630.10:FF:000040">
    <property type="entry name" value="zinc carboxypeptidase"/>
    <property type="match status" value="3"/>
</dbReference>
<feature type="domain" description="Peptidase M14" evidence="16">
    <location>
        <begin position="879"/>
        <end position="1119"/>
    </location>
</feature>
<evidence type="ECO:0000256" key="10">
    <source>
        <dbReference type="ARBA" id="ARBA00023049"/>
    </source>
</evidence>
<dbReference type="CDD" id="cd03860">
    <property type="entry name" value="M14_CP_A-B_like"/>
    <property type="match status" value="1"/>
</dbReference>